<gene>
    <name evidence="7" type="primary">CSON000705</name>
</gene>
<dbReference type="PROSITE" id="PS50280">
    <property type="entry name" value="SET"/>
    <property type="match status" value="1"/>
</dbReference>
<dbReference type="SMART" id="SM00317">
    <property type="entry name" value="SET"/>
    <property type="match status" value="1"/>
</dbReference>
<dbReference type="Gene3D" id="6.10.140.2220">
    <property type="match status" value="2"/>
</dbReference>
<dbReference type="GO" id="GO:0008170">
    <property type="term" value="F:N-methyltransferase activity"/>
    <property type="evidence" value="ECO:0007669"/>
    <property type="project" value="UniProtKB-ARBA"/>
</dbReference>
<dbReference type="GO" id="GO:0008757">
    <property type="term" value="F:S-adenosylmethionine-dependent methyltransferase activity"/>
    <property type="evidence" value="ECO:0007669"/>
    <property type="project" value="UniProtKB-ARBA"/>
</dbReference>
<sequence length="537" mass="60812">MVSENERVEGNCAICDKVTKTRCSACQSVFYCCVEHQKSDWSRHKISCHPFKIETNPEYGRYLVATKDIKAGDIILKESPLIVGPSQVTPPVCVGCLQKIDEKRHSECAKCGWLICRNDCQNSLAHKDECQLTQARGDKVSIKHFYTPHPTYQCLAVIRALMLKESAPEKYKKLLELESHDEERKSTEQWDLDSKHIAGFIIRFFKCESKWSVDEILKVTGILQVNGHEVPLTNPGHIAVYSLASMIEHSCRNNVAKSFTKQGDIVFWAPNPIKRGERLSICYSDTMWGTNARQAHLKQTKFFTCNCVRCEDVTELGTYFSALKCFNSSCDGLILPESLAKWKNNWRMMHTNNGSFADRCGKCGTSYEFKQVAEILEQATTDLAKMGKHNEDDCIEYIEKYSKFLSKNHYLLTEVRISLAQIIGQMGTIQKIKDSKLYLKLNTAKDLITLISKLAPAESRLLGVLHFEVHSALAEIGRRGASKKNPNFQGALEESYLHAEKACNYLRHEPSVLPEGRVRKQAKINADSLKIMLLQGA</sequence>
<evidence type="ECO:0000313" key="7">
    <source>
        <dbReference type="EMBL" id="SSX28968.1"/>
    </source>
</evidence>
<protein>
    <submittedName>
        <fullName evidence="7">CSON000705 protein</fullName>
    </submittedName>
</protein>
<proteinExistence type="predicted"/>
<name>A0A336MSP7_CULSO</name>
<keyword evidence="1" id="KW-0479">Metal-binding</keyword>
<accession>A0A336MSP7</accession>
<organism evidence="7">
    <name type="scientific">Culicoides sonorensis</name>
    <name type="common">Biting midge</name>
    <dbReference type="NCBI Taxonomy" id="179676"/>
    <lineage>
        <taxon>Eukaryota</taxon>
        <taxon>Metazoa</taxon>
        <taxon>Ecdysozoa</taxon>
        <taxon>Arthropoda</taxon>
        <taxon>Hexapoda</taxon>
        <taxon>Insecta</taxon>
        <taxon>Pterygota</taxon>
        <taxon>Neoptera</taxon>
        <taxon>Endopterygota</taxon>
        <taxon>Diptera</taxon>
        <taxon>Nematocera</taxon>
        <taxon>Chironomoidea</taxon>
        <taxon>Ceratopogonidae</taxon>
        <taxon>Ceratopogoninae</taxon>
        <taxon>Culicoides</taxon>
        <taxon>Monoculicoides</taxon>
    </lineage>
</organism>
<feature type="domain" description="MYND-type" evidence="6">
    <location>
        <begin position="12"/>
        <end position="48"/>
    </location>
</feature>
<dbReference type="Pfam" id="PF01753">
    <property type="entry name" value="zf-MYND"/>
    <property type="match status" value="1"/>
</dbReference>
<dbReference type="PROSITE" id="PS01360">
    <property type="entry name" value="ZF_MYND_1"/>
    <property type="match status" value="1"/>
</dbReference>
<reference evidence="7" key="1">
    <citation type="submission" date="2018-07" db="EMBL/GenBank/DDBJ databases">
        <authorList>
            <person name="Quirk P.G."/>
            <person name="Krulwich T.A."/>
        </authorList>
    </citation>
    <scope>NUCLEOTIDE SEQUENCE</scope>
</reference>
<dbReference type="InterPro" id="IPR053010">
    <property type="entry name" value="SET_SmydA-8"/>
</dbReference>
<feature type="domain" description="SET" evidence="5">
    <location>
        <begin position="44"/>
        <end position="284"/>
    </location>
</feature>
<dbReference type="AlphaFoldDB" id="A0A336MSP7"/>
<dbReference type="PROSITE" id="PS50865">
    <property type="entry name" value="ZF_MYND_2"/>
    <property type="match status" value="1"/>
</dbReference>
<dbReference type="InterPro" id="IPR001214">
    <property type="entry name" value="SET_dom"/>
</dbReference>
<dbReference type="CDD" id="cd20071">
    <property type="entry name" value="SET_SMYD"/>
    <property type="match status" value="1"/>
</dbReference>
<evidence type="ECO:0000256" key="1">
    <source>
        <dbReference type="ARBA" id="ARBA00022723"/>
    </source>
</evidence>
<evidence type="ECO:0000256" key="2">
    <source>
        <dbReference type="ARBA" id="ARBA00022771"/>
    </source>
</evidence>
<dbReference type="Gene3D" id="2.170.270.10">
    <property type="entry name" value="SET domain"/>
    <property type="match status" value="1"/>
</dbReference>
<evidence type="ECO:0000256" key="3">
    <source>
        <dbReference type="ARBA" id="ARBA00022833"/>
    </source>
</evidence>
<dbReference type="Pfam" id="PF00856">
    <property type="entry name" value="SET"/>
    <property type="match status" value="1"/>
</dbReference>
<dbReference type="SUPFAM" id="SSF82199">
    <property type="entry name" value="SET domain"/>
    <property type="match status" value="1"/>
</dbReference>
<dbReference type="PANTHER" id="PTHR46455:SF4">
    <property type="entry name" value="GH11294P"/>
    <property type="match status" value="1"/>
</dbReference>
<dbReference type="InterPro" id="IPR002893">
    <property type="entry name" value="Znf_MYND"/>
</dbReference>
<dbReference type="EMBL" id="UFQT01001115">
    <property type="protein sequence ID" value="SSX28968.1"/>
    <property type="molecule type" value="Genomic_DNA"/>
</dbReference>
<keyword evidence="3" id="KW-0862">Zinc</keyword>
<evidence type="ECO:0000259" key="5">
    <source>
        <dbReference type="PROSITE" id="PS50280"/>
    </source>
</evidence>
<keyword evidence="2 4" id="KW-0863">Zinc-finger</keyword>
<evidence type="ECO:0000259" key="6">
    <source>
        <dbReference type="PROSITE" id="PS50865"/>
    </source>
</evidence>
<evidence type="ECO:0000256" key="4">
    <source>
        <dbReference type="PROSITE-ProRule" id="PRU00134"/>
    </source>
</evidence>
<dbReference type="PANTHER" id="PTHR46455">
    <property type="entry name" value="SET AND MYND DOMAIN CONTAINING, ARTHROPOD-SPECIFIC, MEMBER 4, ISOFORM A"/>
    <property type="match status" value="1"/>
</dbReference>
<dbReference type="GO" id="GO:0008270">
    <property type="term" value="F:zinc ion binding"/>
    <property type="evidence" value="ECO:0007669"/>
    <property type="project" value="UniProtKB-KW"/>
</dbReference>
<dbReference type="InterPro" id="IPR046341">
    <property type="entry name" value="SET_dom_sf"/>
</dbReference>
<dbReference type="GO" id="GO:0008276">
    <property type="term" value="F:protein methyltransferase activity"/>
    <property type="evidence" value="ECO:0007669"/>
    <property type="project" value="UniProtKB-ARBA"/>
</dbReference>
<dbReference type="Gene3D" id="1.10.220.160">
    <property type="match status" value="1"/>
</dbReference>
<dbReference type="VEuPathDB" id="VectorBase:CSON000705"/>